<dbReference type="KEGG" id="dol:Dole_2681"/>
<dbReference type="STRING" id="96561.Dole_2681"/>
<dbReference type="AlphaFoldDB" id="A8ZXA5"/>
<dbReference type="RefSeq" id="WP_012176095.1">
    <property type="nucleotide sequence ID" value="NC_009943.1"/>
</dbReference>
<evidence type="ECO:0000313" key="2">
    <source>
        <dbReference type="Proteomes" id="UP000008561"/>
    </source>
</evidence>
<name>A8ZXA5_DESOH</name>
<sequence length="227" mass="24389">MAQKEKTVVYCSGPLFCPEEIGGMTAIAGVLEQNGYATFLPHRDGLEAHVMKFLNSPLGINILKSRQVVDRLIFALDLFQIIERCGCIVVNTNGRVPDEGAVAEAAMAFMAGKPVVLYKNDCRSVFRGRDNSMVTGLATGPVVNRLDDIPGAVKKTCASDKGPTDGTRPLPLNVAQTVALGKKVWRLMGFLHADGGPAKEAQGLAAEISAFCLDWQDNPMEQKTGEP</sequence>
<evidence type="ECO:0008006" key="3">
    <source>
        <dbReference type="Google" id="ProtNLM"/>
    </source>
</evidence>
<dbReference type="Proteomes" id="UP000008561">
    <property type="component" value="Chromosome"/>
</dbReference>
<organism evidence="1 2">
    <name type="scientific">Desulfosudis oleivorans (strain DSM 6200 / JCM 39069 / Hxd3)</name>
    <name type="common">Desulfococcus oleovorans</name>
    <dbReference type="NCBI Taxonomy" id="96561"/>
    <lineage>
        <taxon>Bacteria</taxon>
        <taxon>Pseudomonadati</taxon>
        <taxon>Thermodesulfobacteriota</taxon>
        <taxon>Desulfobacteria</taxon>
        <taxon>Desulfobacterales</taxon>
        <taxon>Desulfosudaceae</taxon>
        <taxon>Desulfosudis</taxon>
    </lineage>
</organism>
<dbReference type="Pfam" id="PF05014">
    <property type="entry name" value="Nuc_deoxyrib_tr"/>
    <property type="match status" value="1"/>
</dbReference>
<dbReference type="EMBL" id="CP000859">
    <property type="protein sequence ID" value="ABW68484.1"/>
    <property type="molecule type" value="Genomic_DNA"/>
</dbReference>
<evidence type="ECO:0000313" key="1">
    <source>
        <dbReference type="EMBL" id="ABW68484.1"/>
    </source>
</evidence>
<dbReference type="InterPro" id="IPR007710">
    <property type="entry name" value="Nucleoside_deoxyribTrfase"/>
</dbReference>
<keyword evidence="2" id="KW-1185">Reference proteome</keyword>
<accession>A8ZXA5</accession>
<reference evidence="1 2" key="1">
    <citation type="submission" date="2007-10" db="EMBL/GenBank/DDBJ databases">
        <title>Complete sequence of Desulfococcus oleovorans Hxd3.</title>
        <authorList>
            <consortium name="US DOE Joint Genome Institute"/>
            <person name="Copeland A."/>
            <person name="Lucas S."/>
            <person name="Lapidus A."/>
            <person name="Barry K."/>
            <person name="Glavina del Rio T."/>
            <person name="Dalin E."/>
            <person name="Tice H."/>
            <person name="Pitluck S."/>
            <person name="Kiss H."/>
            <person name="Brettin T."/>
            <person name="Bruce D."/>
            <person name="Detter J.C."/>
            <person name="Han C."/>
            <person name="Schmutz J."/>
            <person name="Larimer F."/>
            <person name="Land M."/>
            <person name="Hauser L."/>
            <person name="Kyrpides N."/>
            <person name="Kim E."/>
            <person name="Wawrik B."/>
            <person name="Richardson P."/>
        </authorList>
    </citation>
    <scope>NUCLEOTIDE SEQUENCE [LARGE SCALE GENOMIC DNA]</scope>
    <source>
        <strain evidence="2">DSM 6200 / JCM 39069 / Hxd3</strain>
    </source>
</reference>
<dbReference type="OrthoDB" id="397706at2"/>
<dbReference type="HOGENOM" id="CLU_097143_0_0_7"/>
<dbReference type="SUPFAM" id="SSF52309">
    <property type="entry name" value="N-(deoxy)ribosyltransferase-like"/>
    <property type="match status" value="1"/>
</dbReference>
<dbReference type="Gene3D" id="3.40.50.450">
    <property type="match status" value="1"/>
</dbReference>
<dbReference type="eggNOG" id="COG3613">
    <property type="taxonomic scope" value="Bacteria"/>
</dbReference>
<proteinExistence type="predicted"/>
<protein>
    <recommendedName>
        <fullName evidence="3">Nucleoside 2-deoxyribosyltransferase</fullName>
    </recommendedName>
</protein>
<gene>
    <name evidence="1" type="ordered locus">Dole_2681</name>
</gene>